<name>A0ABQ6FCP6_9RHOO</name>
<dbReference type="Proteomes" id="UP001157167">
    <property type="component" value="Unassembled WGS sequence"/>
</dbReference>
<reference evidence="2" key="1">
    <citation type="journal article" date="2019" name="Int. J. Syst. Evol. Microbiol.">
        <title>The Global Catalogue of Microorganisms (GCM) 10K type strain sequencing project: providing services to taxonomists for standard genome sequencing and annotation.</title>
        <authorList>
            <consortium name="The Broad Institute Genomics Platform"/>
            <consortium name="The Broad Institute Genome Sequencing Center for Infectious Disease"/>
            <person name="Wu L."/>
            <person name="Ma J."/>
        </authorList>
    </citation>
    <scope>NUCLEOTIDE SEQUENCE [LARGE SCALE GENOMIC DNA]</scope>
    <source>
        <strain evidence="2">NBRC 102407</strain>
    </source>
</reference>
<proteinExistence type="predicted"/>
<comment type="caution">
    <text evidence="1">The sequence shown here is derived from an EMBL/GenBank/DDBJ whole genome shotgun (WGS) entry which is preliminary data.</text>
</comment>
<evidence type="ECO:0000313" key="1">
    <source>
        <dbReference type="EMBL" id="GLT22407.1"/>
    </source>
</evidence>
<sequence length="40" mass="4159">MKLLPIVTALLLAAVIAAAWSGWTNPAHVLNLVAGLAFCQ</sequence>
<organism evidence="1 2">
    <name type="scientific">Zoogloea oryzae</name>
    <dbReference type="NCBI Taxonomy" id="310767"/>
    <lineage>
        <taxon>Bacteria</taxon>
        <taxon>Pseudomonadati</taxon>
        <taxon>Pseudomonadota</taxon>
        <taxon>Betaproteobacteria</taxon>
        <taxon>Rhodocyclales</taxon>
        <taxon>Zoogloeaceae</taxon>
        <taxon>Zoogloea</taxon>
    </lineage>
</organism>
<dbReference type="EMBL" id="BSPX01000024">
    <property type="protein sequence ID" value="GLT22407.1"/>
    <property type="molecule type" value="Genomic_DNA"/>
</dbReference>
<accession>A0ABQ6FCP6</accession>
<dbReference type="RefSeq" id="WP_284187722.1">
    <property type="nucleotide sequence ID" value="NZ_BSPX01000024.1"/>
</dbReference>
<protein>
    <submittedName>
        <fullName evidence="1">Uncharacterized protein</fullName>
    </submittedName>
</protein>
<gene>
    <name evidence="1" type="ORF">GCM10007933_18660</name>
</gene>
<keyword evidence="2" id="KW-1185">Reference proteome</keyword>
<evidence type="ECO:0000313" key="2">
    <source>
        <dbReference type="Proteomes" id="UP001157167"/>
    </source>
</evidence>